<dbReference type="RefSeq" id="XP_013401742.1">
    <property type="nucleotide sequence ID" value="XM_013546288.1"/>
</dbReference>
<protein>
    <recommendedName>
        <fullName evidence="5">15-hydroxyprostaglandin dehydrogenase [NAD(+)]</fullName>
        <ecNumber evidence="3">1.1.1.141</ecNumber>
        <ecNumber evidence="4">1.1.1.232</ecNumber>
    </recommendedName>
    <alternativeName>
        <fullName evidence="7">Eicosanoid/docosanoid dehydrogenase [NAD(+)]</fullName>
    </alternativeName>
    <alternativeName>
        <fullName evidence="6">Prostaglandin dehydrogenase 1</fullName>
    </alternativeName>
</protein>
<dbReference type="Pfam" id="PF00106">
    <property type="entry name" value="adh_short"/>
    <property type="match status" value="1"/>
</dbReference>
<comment type="catalytic activity">
    <reaction evidence="9">
        <text>prostaglandin E1 + NAD(+) = 15-oxoprostaglandin E1 + NADH + H(+)</text>
        <dbReference type="Rhea" id="RHEA:16477"/>
        <dbReference type="ChEBI" id="CHEBI:15378"/>
        <dbReference type="ChEBI" id="CHEBI:57397"/>
        <dbReference type="ChEBI" id="CHEBI:57401"/>
        <dbReference type="ChEBI" id="CHEBI:57540"/>
        <dbReference type="ChEBI" id="CHEBI:57945"/>
    </reaction>
    <physiologicalReaction direction="left-to-right" evidence="9">
        <dbReference type="Rhea" id="RHEA:16478"/>
    </physiologicalReaction>
</comment>
<dbReference type="STRING" id="7574.A0A1S3IU61"/>
<comment type="function">
    <text evidence="8">Catalyzes the NAD-dependent dehydrogenation (oxidation) of a broad array of hydroxylated polyunsaturated fatty acids (mainly eicosanoids and docosanoids, including prostaglandins, lipoxins and resolvins), yielding their corresponding keto (oxo) metabolites. Decreases the levels of the pro-proliferative prostaglandins such as prostaglandin E2 (whose activity is increased in cancer because of an increase in the expression of cyclooxygenase 2) and generates oxo-fatty acid products that can profoundly influence cell function by abrogating pro-inflammatory cytokine expression. Converts resolvins E1, D1 and D2 to their oxo products, which represents a mode of resolvin inactivation. Resolvin E1 plays important roles during the resolution phase of acute inflammation, while resolvins D1 and D2 have a unique role in obesity-induced adipose inflammation.</text>
</comment>
<evidence type="ECO:0000256" key="6">
    <source>
        <dbReference type="ARBA" id="ARBA00041812"/>
    </source>
</evidence>
<keyword evidence="23" id="KW-1185">Reference proteome</keyword>
<dbReference type="RefSeq" id="XP_013401743.1">
    <property type="nucleotide sequence ID" value="XM_013546289.1"/>
</dbReference>
<dbReference type="PRINTS" id="PR00081">
    <property type="entry name" value="GDHRDH"/>
</dbReference>
<dbReference type="Gene3D" id="3.40.50.720">
    <property type="entry name" value="NAD(P)-binding Rossmann-like Domain"/>
    <property type="match status" value="1"/>
</dbReference>
<dbReference type="FunFam" id="3.40.50.720:FF:000149">
    <property type="entry name" value="15-hydroxyprostaglandin dehydrogenase [NAD(+)]"/>
    <property type="match status" value="1"/>
</dbReference>
<evidence type="ECO:0000256" key="7">
    <source>
        <dbReference type="ARBA" id="ARBA00042026"/>
    </source>
</evidence>
<dbReference type="GO" id="GO:0047034">
    <property type="term" value="F:15-hydroxyicosatetraenoate dehydrogenase activity"/>
    <property type="evidence" value="ECO:0007669"/>
    <property type="project" value="UniProtKB-EC"/>
</dbReference>
<evidence type="ECO:0000313" key="26">
    <source>
        <dbReference type="RefSeq" id="XP_013401743.1"/>
    </source>
</evidence>
<dbReference type="RefSeq" id="XP_013401741.1">
    <property type="nucleotide sequence ID" value="XM_013546287.1"/>
</dbReference>
<evidence type="ECO:0000256" key="19">
    <source>
        <dbReference type="ARBA" id="ARBA00048921"/>
    </source>
</evidence>
<comment type="catalytic activity">
    <reaction evidence="10">
        <text>resolvin D1 + NAD(+) = 8-oxoresolvin D1 + NADH + H(+)</text>
        <dbReference type="Rhea" id="RHEA:50124"/>
        <dbReference type="ChEBI" id="CHEBI:15378"/>
        <dbReference type="ChEBI" id="CHEBI:57540"/>
        <dbReference type="ChEBI" id="CHEBI:57945"/>
        <dbReference type="ChEBI" id="CHEBI:132079"/>
        <dbReference type="ChEBI" id="CHEBI:132080"/>
    </reaction>
    <physiologicalReaction direction="left-to-right" evidence="10">
        <dbReference type="Rhea" id="RHEA:50125"/>
    </physiologicalReaction>
</comment>
<dbReference type="EC" id="1.1.1.232" evidence="4"/>
<evidence type="ECO:0000256" key="16">
    <source>
        <dbReference type="ARBA" id="ARBA00048535"/>
    </source>
</evidence>
<evidence type="ECO:0000256" key="4">
    <source>
        <dbReference type="ARBA" id="ARBA00039060"/>
    </source>
</evidence>
<comment type="similarity">
    <text evidence="1 22">Belongs to the short-chain dehydrogenases/reductases (SDR) family.</text>
</comment>
<sequence>MDLKDKVAFITGSASGIGLATADLLLKHGSKVALSDIDTKLGAEALNKLMTQYGESNVIFIKCDVTKDEEIEDALKKTKATFGRLDIIMNNAGIVNEKDYKLCISVNVTAVISGTLMGMEYLRKDRGGNGGVVLNVASMAGLKPYHYFPAYAATKHGVVGYTRSIAHSMAPDIANHGVRFNAVCPDFTDTPLVRGLETKKSLEERGVYHMDELSKFIAKNVDDMIRVSTVAENIVKLLADENKNGAIMLIKETGASFLDSPDLPSMINSGANCQP</sequence>
<keyword evidence="2" id="KW-0560">Oxidoreductase</keyword>
<comment type="catalytic activity">
    <reaction evidence="14">
        <text>resolvin D1 + NAD(+) = 17-oxoresolvin D1 + NADH + H(+)</text>
        <dbReference type="Rhea" id="RHEA:50128"/>
        <dbReference type="ChEBI" id="CHEBI:15378"/>
        <dbReference type="ChEBI" id="CHEBI:57540"/>
        <dbReference type="ChEBI" id="CHEBI:57945"/>
        <dbReference type="ChEBI" id="CHEBI:132079"/>
        <dbReference type="ChEBI" id="CHEBI:132081"/>
    </reaction>
    <physiologicalReaction direction="left-to-right" evidence="14">
        <dbReference type="Rhea" id="RHEA:50129"/>
    </physiologicalReaction>
</comment>
<gene>
    <name evidence="24 25 26" type="primary">LOC106167498</name>
</gene>
<dbReference type="PANTHER" id="PTHR44229">
    <property type="entry name" value="15-HYDROXYPROSTAGLANDIN DEHYDROGENASE [NAD(+)]"/>
    <property type="match status" value="1"/>
</dbReference>
<evidence type="ECO:0000256" key="13">
    <source>
        <dbReference type="ARBA" id="ARBA00048144"/>
    </source>
</evidence>
<evidence type="ECO:0000256" key="20">
    <source>
        <dbReference type="ARBA" id="ARBA00049151"/>
    </source>
</evidence>
<accession>A0A1S3IU61</accession>
<organism evidence="23 25">
    <name type="scientific">Lingula anatina</name>
    <name type="common">Brachiopod</name>
    <name type="synonym">Lingula unguis</name>
    <dbReference type="NCBI Taxonomy" id="7574"/>
    <lineage>
        <taxon>Eukaryota</taxon>
        <taxon>Metazoa</taxon>
        <taxon>Spiralia</taxon>
        <taxon>Lophotrochozoa</taxon>
        <taxon>Brachiopoda</taxon>
        <taxon>Linguliformea</taxon>
        <taxon>Lingulata</taxon>
        <taxon>Lingulida</taxon>
        <taxon>Linguloidea</taxon>
        <taxon>Lingulidae</taxon>
        <taxon>Lingula</taxon>
    </lineage>
</organism>
<comment type="catalytic activity">
    <reaction evidence="15">
        <text>resolvin D2 + NAD(+) = 7-oxoresolvin D2 + NADH + H(+)</text>
        <dbReference type="Rhea" id="RHEA:53584"/>
        <dbReference type="ChEBI" id="CHEBI:15378"/>
        <dbReference type="ChEBI" id="CHEBI:57540"/>
        <dbReference type="ChEBI" id="CHEBI:57945"/>
        <dbReference type="ChEBI" id="CHEBI:133367"/>
        <dbReference type="ChEBI" id="CHEBI:137497"/>
    </reaction>
    <physiologicalReaction direction="left-to-right" evidence="15">
        <dbReference type="Rhea" id="RHEA:53585"/>
    </physiologicalReaction>
</comment>
<dbReference type="Proteomes" id="UP000085678">
    <property type="component" value="Unplaced"/>
</dbReference>
<evidence type="ECO:0000256" key="8">
    <source>
        <dbReference type="ARBA" id="ARBA00045705"/>
    </source>
</evidence>
<evidence type="ECO:0000256" key="21">
    <source>
        <dbReference type="ARBA" id="ARBA00049188"/>
    </source>
</evidence>
<comment type="catalytic activity">
    <reaction evidence="19">
        <text>resolvin D2 + NAD(+) = 16-oxoresolvin D2 + NADH + H(+)</text>
        <dbReference type="Rhea" id="RHEA:53588"/>
        <dbReference type="ChEBI" id="CHEBI:15378"/>
        <dbReference type="ChEBI" id="CHEBI:57540"/>
        <dbReference type="ChEBI" id="CHEBI:57945"/>
        <dbReference type="ChEBI" id="CHEBI:133367"/>
        <dbReference type="ChEBI" id="CHEBI:137498"/>
    </reaction>
    <physiologicalReaction direction="left-to-right" evidence="19">
        <dbReference type="Rhea" id="RHEA:53589"/>
    </physiologicalReaction>
</comment>
<evidence type="ECO:0000256" key="11">
    <source>
        <dbReference type="ARBA" id="ARBA00048008"/>
    </source>
</evidence>
<comment type="catalytic activity">
    <reaction evidence="21">
        <text>resolvin E1 + NAD(+) = 18-oxo-resolvin E1 + NADH + H(+)</text>
        <dbReference type="Rhea" id="RHEA:49244"/>
        <dbReference type="ChEBI" id="CHEBI:15378"/>
        <dbReference type="ChEBI" id="CHEBI:57540"/>
        <dbReference type="ChEBI" id="CHEBI:57945"/>
        <dbReference type="ChEBI" id="CHEBI:91000"/>
        <dbReference type="ChEBI" id="CHEBI:91001"/>
    </reaction>
    <physiologicalReaction direction="left-to-right" evidence="21">
        <dbReference type="Rhea" id="RHEA:49245"/>
    </physiologicalReaction>
</comment>
<evidence type="ECO:0000313" key="24">
    <source>
        <dbReference type="RefSeq" id="XP_013401741.1"/>
    </source>
</evidence>
<evidence type="ECO:0000313" key="23">
    <source>
        <dbReference type="Proteomes" id="UP000085678"/>
    </source>
</evidence>
<evidence type="ECO:0000256" key="2">
    <source>
        <dbReference type="ARBA" id="ARBA00023002"/>
    </source>
</evidence>
<comment type="catalytic activity">
    <reaction evidence="16">
        <text>lipoxin A4 + NAD(+) = 15-oxo-(5S,6R)-dihydroxy-(7E,9E,11Z,13E)-eicosatetraenoate + NADH + H(+)</text>
        <dbReference type="Rhea" id="RHEA:41572"/>
        <dbReference type="ChEBI" id="CHEBI:15378"/>
        <dbReference type="ChEBI" id="CHEBI:57540"/>
        <dbReference type="ChEBI" id="CHEBI:57945"/>
        <dbReference type="ChEBI" id="CHEBI:67026"/>
        <dbReference type="ChEBI" id="CHEBI:78311"/>
    </reaction>
    <physiologicalReaction direction="left-to-right" evidence="16">
        <dbReference type="Rhea" id="RHEA:41573"/>
    </physiologicalReaction>
</comment>
<dbReference type="CDD" id="cd05323">
    <property type="entry name" value="ADH_SDR_c_like"/>
    <property type="match status" value="1"/>
</dbReference>
<comment type="catalytic activity">
    <reaction evidence="17">
        <text>prostaglandin A1 + NAD(+) = 15-oxo-prostaglandin A1 + NADH + H(+)</text>
        <dbReference type="Rhea" id="RHEA:41263"/>
        <dbReference type="ChEBI" id="CHEBI:15378"/>
        <dbReference type="ChEBI" id="CHEBI:57398"/>
        <dbReference type="ChEBI" id="CHEBI:57540"/>
        <dbReference type="ChEBI" id="CHEBI:57945"/>
        <dbReference type="ChEBI" id="CHEBI:85072"/>
    </reaction>
    <physiologicalReaction direction="left-to-right" evidence="17">
        <dbReference type="Rhea" id="RHEA:41264"/>
    </physiologicalReaction>
</comment>
<dbReference type="InterPro" id="IPR036291">
    <property type="entry name" value="NAD(P)-bd_dom_sf"/>
</dbReference>
<evidence type="ECO:0000256" key="12">
    <source>
        <dbReference type="ARBA" id="ARBA00048140"/>
    </source>
</evidence>
<dbReference type="OMA" id="TDVARCM"/>
<comment type="catalytic activity">
    <reaction evidence="18">
        <text>prostaglandin E2 + NAD(+) = 15-oxoprostaglandin E2 + NADH + H(+)</text>
        <dbReference type="Rhea" id="RHEA:11876"/>
        <dbReference type="ChEBI" id="CHEBI:15378"/>
        <dbReference type="ChEBI" id="CHEBI:57400"/>
        <dbReference type="ChEBI" id="CHEBI:57540"/>
        <dbReference type="ChEBI" id="CHEBI:57945"/>
        <dbReference type="ChEBI" id="CHEBI:606564"/>
        <dbReference type="EC" id="1.1.1.141"/>
    </reaction>
    <physiologicalReaction direction="left-to-right" evidence="18">
        <dbReference type="Rhea" id="RHEA:11877"/>
    </physiologicalReaction>
</comment>
<dbReference type="PANTHER" id="PTHR44229:SF4">
    <property type="entry name" value="15-HYDROXYPROSTAGLANDIN DEHYDROGENASE [NAD(+)]"/>
    <property type="match status" value="1"/>
</dbReference>
<evidence type="ECO:0000256" key="14">
    <source>
        <dbReference type="ARBA" id="ARBA00048170"/>
    </source>
</evidence>
<evidence type="ECO:0000256" key="18">
    <source>
        <dbReference type="ARBA" id="ARBA00048739"/>
    </source>
</evidence>
<name>A0A1S3IU61_LINAN</name>
<evidence type="ECO:0000256" key="3">
    <source>
        <dbReference type="ARBA" id="ARBA00038968"/>
    </source>
</evidence>
<evidence type="ECO:0000313" key="25">
    <source>
        <dbReference type="RefSeq" id="XP_013401742.1"/>
    </source>
</evidence>
<evidence type="ECO:0000256" key="10">
    <source>
        <dbReference type="ARBA" id="ARBA00047672"/>
    </source>
</evidence>
<comment type="catalytic activity">
    <reaction evidence="12">
        <text>15-oxo-(5S,6R)-dihydroxy-(7E,9E,11Z)-eicosatrienoate + NADH + H(+) = (5S,6R,15S)-trihydroxy-(7E,9E,11Z)-eicosatrienoate + NAD(+)</text>
        <dbReference type="Rhea" id="RHEA:41596"/>
        <dbReference type="ChEBI" id="CHEBI:15378"/>
        <dbReference type="ChEBI" id="CHEBI:57540"/>
        <dbReference type="ChEBI" id="CHEBI:57945"/>
        <dbReference type="ChEBI" id="CHEBI:78325"/>
        <dbReference type="ChEBI" id="CHEBI:78329"/>
    </reaction>
    <physiologicalReaction direction="left-to-right" evidence="12">
        <dbReference type="Rhea" id="RHEA:41597"/>
    </physiologicalReaction>
</comment>
<comment type="catalytic activity">
    <reaction evidence="20">
        <text>(15S)-hydroxy-(5Z,8Z,11Z,13E)-eicosatetraenoate + NAD(+) = 15-oxo-(5Z,8Z,11Z,13E)-eicosatetraenoate + NADH + H(+)</text>
        <dbReference type="Rhea" id="RHEA:23260"/>
        <dbReference type="ChEBI" id="CHEBI:15378"/>
        <dbReference type="ChEBI" id="CHEBI:57409"/>
        <dbReference type="ChEBI" id="CHEBI:57410"/>
        <dbReference type="ChEBI" id="CHEBI:57540"/>
        <dbReference type="ChEBI" id="CHEBI:57945"/>
        <dbReference type="EC" id="1.1.1.232"/>
    </reaction>
    <physiologicalReaction direction="left-to-right" evidence="20">
        <dbReference type="Rhea" id="RHEA:23261"/>
    </physiologicalReaction>
</comment>
<evidence type="ECO:0000256" key="1">
    <source>
        <dbReference type="ARBA" id="ARBA00006484"/>
    </source>
</evidence>
<dbReference type="InterPro" id="IPR020904">
    <property type="entry name" value="Sc_DH/Rdtase_CS"/>
</dbReference>
<reference evidence="24 25" key="1">
    <citation type="submission" date="2025-04" db="UniProtKB">
        <authorList>
            <consortium name="RefSeq"/>
        </authorList>
    </citation>
    <scope>IDENTIFICATION</scope>
    <source>
        <tissue evidence="24 25">Gonads</tissue>
    </source>
</reference>
<dbReference type="GO" id="GO:0005737">
    <property type="term" value="C:cytoplasm"/>
    <property type="evidence" value="ECO:0007669"/>
    <property type="project" value="TreeGrafter"/>
</dbReference>
<evidence type="ECO:0000256" key="22">
    <source>
        <dbReference type="RuleBase" id="RU000363"/>
    </source>
</evidence>
<evidence type="ECO:0000256" key="17">
    <source>
        <dbReference type="ARBA" id="ARBA00048611"/>
    </source>
</evidence>
<evidence type="ECO:0000256" key="5">
    <source>
        <dbReference type="ARBA" id="ARBA00040276"/>
    </source>
</evidence>
<dbReference type="PROSITE" id="PS00061">
    <property type="entry name" value="ADH_SHORT"/>
    <property type="match status" value="1"/>
</dbReference>
<dbReference type="GO" id="GO:0016404">
    <property type="term" value="F:15-hydroxyprostaglandin dehydrogenase (NAD+) activity"/>
    <property type="evidence" value="ECO:0007669"/>
    <property type="project" value="UniProtKB-EC"/>
</dbReference>
<dbReference type="AlphaFoldDB" id="A0A1S3IU61"/>
<comment type="catalytic activity">
    <reaction evidence="13">
        <text>(11R)-hydroxy-(5Z,8Z,12E,14Z)-eicosatetraenoate + NAD(+) = 11-oxo-(5Z,8Z,12E,14Z)-eicosatetraenoate + NADH + H(+)</text>
        <dbReference type="Rhea" id="RHEA:48640"/>
        <dbReference type="ChEBI" id="CHEBI:15378"/>
        <dbReference type="ChEBI" id="CHEBI:57540"/>
        <dbReference type="ChEBI" id="CHEBI:57945"/>
        <dbReference type="ChEBI" id="CHEBI:78836"/>
        <dbReference type="ChEBI" id="CHEBI:90697"/>
    </reaction>
    <physiologicalReaction direction="left-to-right" evidence="13">
        <dbReference type="Rhea" id="RHEA:48641"/>
    </physiologicalReaction>
</comment>
<dbReference type="OrthoDB" id="37659at2759"/>
<dbReference type="EC" id="1.1.1.141" evidence="3"/>
<comment type="catalytic activity">
    <reaction evidence="11">
        <text>14-hydroxy-(4Z,7Z,10Z,12E,16Z,19Z)-docosahexaenoate + NAD(+) = 14-oxo-(4Z,7Z,10Z,12E,16Z,19Z)-docosahexaenoate + NADH + H(+)</text>
        <dbReference type="Rhea" id="RHEA:48952"/>
        <dbReference type="ChEBI" id="CHEBI:15378"/>
        <dbReference type="ChEBI" id="CHEBI:57540"/>
        <dbReference type="ChEBI" id="CHEBI:57945"/>
        <dbReference type="ChEBI" id="CHEBI:90866"/>
        <dbReference type="ChEBI" id="CHEBI:90867"/>
    </reaction>
    <physiologicalReaction direction="left-to-right" evidence="11">
        <dbReference type="Rhea" id="RHEA:48953"/>
    </physiologicalReaction>
</comment>
<evidence type="ECO:0000256" key="15">
    <source>
        <dbReference type="ARBA" id="ARBA00048393"/>
    </source>
</evidence>
<dbReference type="PRINTS" id="PR00080">
    <property type="entry name" value="SDRFAMILY"/>
</dbReference>
<dbReference type="SUPFAM" id="SSF51735">
    <property type="entry name" value="NAD(P)-binding Rossmann-fold domains"/>
    <property type="match status" value="1"/>
</dbReference>
<evidence type="ECO:0000256" key="9">
    <source>
        <dbReference type="ARBA" id="ARBA00047325"/>
    </source>
</evidence>
<proteinExistence type="inferred from homology"/>
<dbReference type="KEGG" id="lak:106167498"/>
<dbReference type="GeneID" id="106167498"/>
<dbReference type="InterPro" id="IPR002347">
    <property type="entry name" value="SDR_fam"/>
</dbReference>